<name>A0A512RKB6_9BACT</name>
<feature type="transmembrane region" description="Helical" evidence="1">
    <location>
        <begin position="122"/>
        <end position="141"/>
    </location>
</feature>
<organism evidence="2 3">
    <name type="scientific">Chitinophaga cymbidii</name>
    <dbReference type="NCBI Taxonomy" id="1096750"/>
    <lineage>
        <taxon>Bacteria</taxon>
        <taxon>Pseudomonadati</taxon>
        <taxon>Bacteroidota</taxon>
        <taxon>Chitinophagia</taxon>
        <taxon>Chitinophagales</taxon>
        <taxon>Chitinophagaceae</taxon>
        <taxon>Chitinophaga</taxon>
    </lineage>
</organism>
<proteinExistence type="predicted"/>
<evidence type="ECO:0000313" key="2">
    <source>
        <dbReference type="EMBL" id="GEP96118.1"/>
    </source>
</evidence>
<keyword evidence="3" id="KW-1185">Reference proteome</keyword>
<comment type="caution">
    <text evidence="2">The sequence shown here is derived from an EMBL/GenBank/DDBJ whole genome shotgun (WGS) entry which is preliminary data.</text>
</comment>
<keyword evidence="1" id="KW-0472">Membrane</keyword>
<accession>A0A512RKB6</accession>
<gene>
    <name evidence="2" type="ORF">CCY01nite_23780</name>
</gene>
<protein>
    <submittedName>
        <fullName evidence="2">Uncharacterized protein</fullName>
    </submittedName>
</protein>
<dbReference type="Proteomes" id="UP000321436">
    <property type="component" value="Unassembled WGS sequence"/>
</dbReference>
<feature type="transmembrane region" description="Helical" evidence="1">
    <location>
        <begin position="161"/>
        <end position="180"/>
    </location>
</feature>
<dbReference type="RefSeq" id="WP_146861581.1">
    <property type="nucleotide sequence ID" value="NZ_BKAU01000002.1"/>
</dbReference>
<reference evidence="2 3" key="1">
    <citation type="submission" date="2019-07" db="EMBL/GenBank/DDBJ databases">
        <title>Whole genome shotgun sequence of Chitinophaga cymbidii NBRC 109752.</title>
        <authorList>
            <person name="Hosoyama A."/>
            <person name="Uohara A."/>
            <person name="Ohji S."/>
            <person name="Ichikawa N."/>
        </authorList>
    </citation>
    <scope>NUCLEOTIDE SEQUENCE [LARGE SCALE GENOMIC DNA]</scope>
    <source>
        <strain evidence="2 3">NBRC 109752</strain>
    </source>
</reference>
<evidence type="ECO:0000313" key="3">
    <source>
        <dbReference type="Proteomes" id="UP000321436"/>
    </source>
</evidence>
<feature type="transmembrane region" description="Helical" evidence="1">
    <location>
        <begin position="91"/>
        <end position="116"/>
    </location>
</feature>
<dbReference type="EMBL" id="BKAU01000002">
    <property type="protein sequence ID" value="GEP96118.1"/>
    <property type="molecule type" value="Genomic_DNA"/>
</dbReference>
<evidence type="ECO:0000256" key="1">
    <source>
        <dbReference type="SAM" id="Phobius"/>
    </source>
</evidence>
<sequence length="186" mass="21360">MQTYQHEPEDLLEHALPPKEEEEMPQTMYVYLTLVMMRYLLQAFYIVSDLYAAVTCVDCHLQVTRNLFSLLTLVWAPLACYKTFRKQTWGWILLFWMSAYNVISAVVSLLPLWMYGFATTQSGVFFVLNGILDTALVIYLWRSHVAEVFNVGSKIKYMTVLAAIGGSILLSVLITLSSYWEYSPGL</sequence>
<keyword evidence="1" id="KW-1133">Transmembrane helix</keyword>
<dbReference type="AlphaFoldDB" id="A0A512RKB6"/>
<keyword evidence="1" id="KW-0812">Transmembrane</keyword>